<evidence type="ECO:0000256" key="3">
    <source>
        <dbReference type="ARBA" id="ARBA00030300"/>
    </source>
</evidence>
<dbReference type="Pfam" id="PF19026">
    <property type="entry name" value="UBA_HYPK"/>
    <property type="match status" value="1"/>
</dbReference>
<dbReference type="VEuPathDB" id="MicrosporidiaDB:TUBRATIS_21980"/>
<comment type="similarity">
    <text evidence="1">Belongs to the NAC-alpha family.</text>
</comment>
<dbReference type="STRING" id="291195.A0A437AJJ4"/>
<dbReference type="GO" id="GO:0003677">
    <property type="term" value="F:DNA binding"/>
    <property type="evidence" value="ECO:0007669"/>
    <property type="project" value="UniProtKB-KW"/>
</dbReference>
<dbReference type="InterPro" id="IPR002715">
    <property type="entry name" value="Nas_poly-pep-assoc_cplx_dom"/>
</dbReference>
<dbReference type="CDD" id="cd14359">
    <property type="entry name" value="UBA_AeNAC"/>
    <property type="match status" value="1"/>
</dbReference>
<protein>
    <recommendedName>
        <fullName evidence="2">Nascent polypeptide-associated complex subunit alpha</fullName>
    </recommendedName>
    <alternativeName>
        <fullName evidence="3">Alpha-NAC</fullName>
    </alternativeName>
</protein>
<dbReference type="OrthoDB" id="3169036at2759"/>
<dbReference type="InterPro" id="IPR044034">
    <property type="entry name" value="NAC-like_UBA"/>
</dbReference>
<dbReference type="InterPro" id="IPR016641">
    <property type="entry name" value="EGD2/NACA0like"/>
</dbReference>
<evidence type="ECO:0000313" key="5">
    <source>
        <dbReference type="EMBL" id="RVD91353.1"/>
    </source>
</evidence>
<accession>A0A437AJJ4</accession>
<evidence type="ECO:0000256" key="2">
    <source>
        <dbReference type="ARBA" id="ARBA00014437"/>
    </source>
</evidence>
<organism evidence="5 6">
    <name type="scientific">Tubulinosema ratisbonensis</name>
    <dbReference type="NCBI Taxonomy" id="291195"/>
    <lineage>
        <taxon>Eukaryota</taxon>
        <taxon>Fungi</taxon>
        <taxon>Fungi incertae sedis</taxon>
        <taxon>Microsporidia</taxon>
        <taxon>Tubulinosematoidea</taxon>
        <taxon>Tubulinosematidae</taxon>
        <taxon>Tubulinosema</taxon>
    </lineage>
</organism>
<keyword evidence="5" id="KW-0238">DNA-binding</keyword>
<evidence type="ECO:0000256" key="1">
    <source>
        <dbReference type="ARBA" id="ARBA00009882"/>
    </source>
</evidence>
<name>A0A437AJJ4_9MICR</name>
<dbReference type="PROSITE" id="PS51151">
    <property type="entry name" value="NAC_AB"/>
    <property type="match status" value="1"/>
</dbReference>
<evidence type="ECO:0000259" key="4">
    <source>
        <dbReference type="PROSITE" id="PS51151"/>
    </source>
</evidence>
<dbReference type="InterPro" id="IPR009060">
    <property type="entry name" value="UBA-like_sf"/>
</dbReference>
<comment type="caution">
    <text evidence="5">The sequence shown here is derived from an EMBL/GenBank/DDBJ whole genome shotgun (WGS) entry which is preliminary data.</text>
</comment>
<keyword evidence="6" id="KW-1185">Reference proteome</keyword>
<sequence length="183" mass="20779">MRELTTKEKQIHEIIASKLKLEPIQNLKSIGINRRQERFVINEPVAYKVKGTDTIVFFGDVSQGYDIKKLQEHLAKLQASLSEQKKSEQENGEVIEETKNTSEMINDIEKDELTDIITKELTSDLKIHDNNLKTSGDESIINEIPEEKIQLIVSQADVSREKAIKALVDSDGDVMQALMKLTE</sequence>
<proteinExistence type="inferred from homology"/>
<dbReference type="PANTHER" id="PTHR21713">
    <property type="entry name" value="NASCENT POLYPEPTIDE ASSOCIATED COMPLEX ALPHA SUBUNIT-RELATED"/>
    <property type="match status" value="1"/>
</dbReference>
<dbReference type="EMBL" id="RCSS01000556">
    <property type="protein sequence ID" value="RVD91353.1"/>
    <property type="molecule type" value="Genomic_DNA"/>
</dbReference>
<gene>
    <name evidence="5" type="ORF">TUBRATIS_21980</name>
</gene>
<evidence type="ECO:0000313" key="6">
    <source>
        <dbReference type="Proteomes" id="UP000282876"/>
    </source>
</evidence>
<dbReference type="Pfam" id="PF01849">
    <property type="entry name" value="NAC"/>
    <property type="match status" value="1"/>
</dbReference>
<dbReference type="Gene3D" id="1.10.8.10">
    <property type="entry name" value="DNA helicase RuvA subunit, C-terminal domain"/>
    <property type="match status" value="1"/>
</dbReference>
<dbReference type="GO" id="GO:0005854">
    <property type="term" value="C:nascent polypeptide-associated complex"/>
    <property type="evidence" value="ECO:0007669"/>
    <property type="project" value="InterPro"/>
</dbReference>
<dbReference type="SUPFAM" id="SSF46934">
    <property type="entry name" value="UBA-like"/>
    <property type="match status" value="1"/>
</dbReference>
<reference evidence="5 6" key="1">
    <citation type="submission" date="2018-10" db="EMBL/GenBank/DDBJ databases">
        <title>Draft genome sequence of the microsporidian Tubulinosema ratisbonensis.</title>
        <authorList>
            <person name="Polonais V."/>
            <person name="Peyretaillade E."/>
            <person name="Niehus S."/>
            <person name="Wawrzyniak I."/>
            <person name="Franchet A."/>
            <person name="Gaspin C."/>
            <person name="Reichstadt M."/>
            <person name="Belser C."/>
            <person name="Labadie K."/>
            <person name="Delbac F."/>
            <person name="Ferrandon D."/>
        </authorList>
    </citation>
    <scope>NUCLEOTIDE SEQUENCE [LARGE SCALE GENOMIC DNA]</scope>
    <source>
        <strain evidence="5 6">Franzen</strain>
    </source>
</reference>
<dbReference type="Proteomes" id="UP000282876">
    <property type="component" value="Unassembled WGS sequence"/>
</dbReference>
<dbReference type="AlphaFoldDB" id="A0A437AJJ4"/>
<feature type="domain" description="NAC-A/B" evidence="4">
    <location>
        <begin position="5"/>
        <end position="70"/>
    </location>
</feature>